<dbReference type="RefSeq" id="WP_189443421.1">
    <property type="nucleotide sequence ID" value="NZ_BMZI01000002.1"/>
</dbReference>
<sequence length="54" mass="5687">MKTILLATLPFLAFALLLAFTTFTPALSIALGLTLVCGATASIPKLADFLTEIF</sequence>
<dbReference type="EMBL" id="BMZI01000002">
    <property type="protein sequence ID" value="GHB12899.1"/>
    <property type="molecule type" value="Genomic_DNA"/>
</dbReference>
<comment type="caution">
    <text evidence="1">The sequence shown here is derived from an EMBL/GenBank/DDBJ whole genome shotgun (WGS) entry which is preliminary data.</text>
</comment>
<gene>
    <name evidence="1" type="ORF">GCM10009038_08660</name>
</gene>
<evidence type="ECO:0000313" key="1">
    <source>
        <dbReference type="EMBL" id="GHB12899.1"/>
    </source>
</evidence>
<accession>A0ABQ3DV56</accession>
<reference evidence="2" key="1">
    <citation type="journal article" date="2019" name="Int. J. Syst. Evol. Microbiol.">
        <title>The Global Catalogue of Microorganisms (GCM) 10K type strain sequencing project: providing services to taxonomists for standard genome sequencing and annotation.</title>
        <authorList>
            <consortium name="The Broad Institute Genomics Platform"/>
            <consortium name="The Broad Institute Genome Sequencing Center for Infectious Disease"/>
            <person name="Wu L."/>
            <person name="Ma J."/>
        </authorList>
    </citation>
    <scope>NUCLEOTIDE SEQUENCE [LARGE SCALE GENOMIC DNA]</scope>
    <source>
        <strain evidence="2">KCTC 32998</strain>
    </source>
</reference>
<name>A0ABQ3DV56_9GAMM</name>
<dbReference type="Proteomes" id="UP000646745">
    <property type="component" value="Unassembled WGS sequence"/>
</dbReference>
<organism evidence="1 2">
    <name type="scientific">Salinicola rhizosphaerae</name>
    <dbReference type="NCBI Taxonomy" id="1443141"/>
    <lineage>
        <taxon>Bacteria</taxon>
        <taxon>Pseudomonadati</taxon>
        <taxon>Pseudomonadota</taxon>
        <taxon>Gammaproteobacteria</taxon>
        <taxon>Oceanospirillales</taxon>
        <taxon>Halomonadaceae</taxon>
        <taxon>Salinicola</taxon>
    </lineage>
</organism>
<protein>
    <submittedName>
        <fullName evidence="1">Uncharacterized protein</fullName>
    </submittedName>
</protein>
<proteinExistence type="predicted"/>
<keyword evidence="2" id="KW-1185">Reference proteome</keyword>
<evidence type="ECO:0000313" key="2">
    <source>
        <dbReference type="Proteomes" id="UP000646745"/>
    </source>
</evidence>